<dbReference type="PANTHER" id="PTHR48079:SF6">
    <property type="entry name" value="NAD(P)-BINDING DOMAIN-CONTAINING PROTEIN-RELATED"/>
    <property type="match status" value="1"/>
</dbReference>
<dbReference type="AlphaFoldDB" id="A0A923HQ46"/>
<feature type="domain" description="NAD-dependent epimerase/dehydratase" evidence="1">
    <location>
        <begin position="15"/>
        <end position="225"/>
    </location>
</feature>
<sequence>MHIATESQDKLSKTVLVLGAGGRLGQAATKAFAQAGWTVLAQARKPIHTERWANVRHIRADALEVESIVAQSGDVDVIVHAINPDYARWEQLLPPVNAAVLALAKKLDALIMIPGNVYNFGKDLPSVLTETTPFVANTDKARQRIAMEASFATAVDVGVRTVVIRAGDFIGGSGTWLDMGISKQLHKGVFTSMGPDHIAHAWAYLPDLAQVFVRVAEKRDQLAAYEVLHFPGYHASQQDLQSTFELLLGQRLQQKPMAWNMMQVIAWFSPLLRAVIKMRYLWQRPHQLSGEKLMRLIGPIPQTPMKLALREYLPTNKKSQEQMPTEISLKTRNQ</sequence>
<evidence type="ECO:0000313" key="2">
    <source>
        <dbReference type="EMBL" id="MBC3881976.1"/>
    </source>
</evidence>
<evidence type="ECO:0000259" key="1">
    <source>
        <dbReference type="Pfam" id="PF01370"/>
    </source>
</evidence>
<dbReference type="EMBL" id="JACOFZ010000003">
    <property type="protein sequence ID" value="MBC3881976.1"/>
    <property type="molecule type" value="Genomic_DNA"/>
</dbReference>
<dbReference type="SUPFAM" id="SSF51735">
    <property type="entry name" value="NAD(P)-binding Rossmann-fold domains"/>
    <property type="match status" value="1"/>
</dbReference>
<dbReference type="GO" id="GO:0004029">
    <property type="term" value="F:aldehyde dehydrogenase (NAD+) activity"/>
    <property type="evidence" value="ECO:0007669"/>
    <property type="project" value="TreeGrafter"/>
</dbReference>
<dbReference type="Pfam" id="PF01370">
    <property type="entry name" value="Epimerase"/>
    <property type="match status" value="1"/>
</dbReference>
<accession>A0A923HQ46</accession>
<dbReference type="InterPro" id="IPR051783">
    <property type="entry name" value="NAD(P)-dependent_oxidoreduct"/>
</dbReference>
<gene>
    <name evidence="2" type="ORF">H8K36_11355</name>
</gene>
<keyword evidence="3" id="KW-1185">Reference proteome</keyword>
<proteinExistence type="predicted"/>
<evidence type="ECO:0000313" key="3">
    <source>
        <dbReference type="Proteomes" id="UP000627446"/>
    </source>
</evidence>
<dbReference type="PANTHER" id="PTHR48079">
    <property type="entry name" value="PROTEIN YEEZ"/>
    <property type="match status" value="1"/>
</dbReference>
<name>A0A923HQ46_9BURK</name>
<comment type="caution">
    <text evidence="2">The sequence shown here is derived from an EMBL/GenBank/DDBJ whole genome shotgun (WGS) entry which is preliminary data.</text>
</comment>
<dbReference type="InterPro" id="IPR001509">
    <property type="entry name" value="Epimerase_deHydtase"/>
</dbReference>
<protein>
    <submittedName>
        <fullName evidence="2">Epimerase</fullName>
    </submittedName>
</protein>
<dbReference type="InterPro" id="IPR036291">
    <property type="entry name" value="NAD(P)-bd_dom_sf"/>
</dbReference>
<dbReference type="RefSeq" id="WP_186916369.1">
    <property type="nucleotide sequence ID" value="NZ_JACOFZ010000003.1"/>
</dbReference>
<organism evidence="2 3">
    <name type="scientific">Undibacterium nitidum</name>
    <dbReference type="NCBI Taxonomy" id="2762298"/>
    <lineage>
        <taxon>Bacteria</taxon>
        <taxon>Pseudomonadati</taxon>
        <taxon>Pseudomonadota</taxon>
        <taxon>Betaproteobacteria</taxon>
        <taxon>Burkholderiales</taxon>
        <taxon>Oxalobacteraceae</taxon>
        <taxon>Undibacterium</taxon>
    </lineage>
</organism>
<dbReference type="Proteomes" id="UP000627446">
    <property type="component" value="Unassembled WGS sequence"/>
</dbReference>
<dbReference type="Gene3D" id="3.40.50.720">
    <property type="entry name" value="NAD(P)-binding Rossmann-like Domain"/>
    <property type="match status" value="1"/>
</dbReference>
<dbReference type="GO" id="GO:0005737">
    <property type="term" value="C:cytoplasm"/>
    <property type="evidence" value="ECO:0007669"/>
    <property type="project" value="TreeGrafter"/>
</dbReference>
<reference evidence="2" key="1">
    <citation type="submission" date="2020-08" db="EMBL/GenBank/DDBJ databases">
        <title>Novel species isolated from subtropical streams in China.</title>
        <authorList>
            <person name="Lu H."/>
        </authorList>
    </citation>
    <scope>NUCLEOTIDE SEQUENCE</scope>
    <source>
        <strain evidence="2">LX22W</strain>
    </source>
</reference>